<sequence length="163" mass="18393">MILKLIYTFLIGIFLAVFVGVGIAAFYPGPKYPEPPVTLKYCSPETAKNAAEYEEFKKDAETFDKEEKFYREKSQRYNRNVSIFSLVASIIIVIASLTFFKKILIIADGLLLGGLLTLIYSVMRGFGTEDNIFRFIVVTVGLIISLFLGYVKFIRPSEKSSSE</sequence>
<proteinExistence type="predicted"/>
<feature type="transmembrane region" description="Helical" evidence="1">
    <location>
        <begin position="81"/>
        <end position="100"/>
    </location>
</feature>
<keyword evidence="3" id="KW-1185">Reference proteome</keyword>
<dbReference type="AlphaFoldDB" id="A0A0S7BVL9"/>
<accession>A0A0S7BVL9</accession>
<dbReference type="Proteomes" id="UP000053370">
    <property type="component" value="Unassembled WGS sequence"/>
</dbReference>
<feature type="transmembrane region" description="Helical" evidence="1">
    <location>
        <begin position="132"/>
        <end position="151"/>
    </location>
</feature>
<name>A0A0S7BVL9_9CHLR</name>
<dbReference type="STRING" id="1678840.ATC1_13757"/>
<protein>
    <submittedName>
        <fullName evidence="2">Uncharacterized protein</fullName>
    </submittedName>
</protein>
<organism evidence="2">
    <name type="scientific">Flexilinea flocculi</name>
    <dbReference type="NCBI Taxonomy" id="1678840"/>
    <lineage>
        <taxon>Bacteria</taxon>
        <taxon>Bacillati</taxon>
        <taxon>Chloroflexota</taxon>
        <taxon>Anaerolineae</taxon>
        <taxon>Anaerolineales</taxon>
        <taxon>Anaerolineaceae</taxon>
        <taxon>Flexilinea</taxon>
    </lineage>
</organism>
<keyword evidence="1" id="KW-1133">Transmembrane helix</keyword>
<keyword evidence="1" id="KW-0812">Transmembrane</keyword>
<evidence type="ECO:0000256" key="1">
    <source>
        <dbReference type="SAM" id="Phobius"/>
    </source>
</evidence>
<evidence type="ECO:0000313" key="3">
    <source>
        <dbReference type="Proteomes" id="UP000053370"/>
    </source>
</evidence>
<gene>
    <name evidence="2" type="ORF">ATC1_13757</name>
</gene>
<reference evidence="2" key="1">
    <citation type="journal article" date="2015" name="Genome Announc.">
        <title>Draft Genome Sequence of Anaerolineae Strain TC1, a Novel Isolate from a Methanogenic Wastewater Treatment System.</title>
        <authorList>
            <person name="Matsuura N."/>
            <person name="Tourlousse D.M."/>
            <person name="Sun L."/>
            <person name="Toyonaga M."/>
            <person name="Kuroda K."/>
            <person name="Ohashi A."/>
            <person name="Cruz R."/>
            <person name="Yamaguchi T."/>
            <person name="Sekiguchi Y."/>
        </authorList>
    </citation>
    <scope>NUCLEOTIDE SEQUENCE [LARGE SCALE GENOMIC DNA]</scope>
    <source>
        <strain evidence="2">TC1</strain>
    </source>
</reference>
<dbReference type="RefSeq" id="WP_152024279.1">
    <property type="nucleotide sequence ID" value="NZ_DF968181.1"/>
</dbReference>
<evidence type="ECO:0000313" key="2">
    <source>
        <dbReference type="EMBL" id="GAP40777.1"/>
    </source>
</evidence>
<feature type="transmembrane region" description="Helical" evidence="1">
    <location>
        <begin position="105"/>
        <end position="126"/>
    </location>
</feature>
<feature type="transmembrane region" description="Helical" evidence="1">
    <location>
        <begin position="7"/>
        <end position="27"/>
    </location>
</feature>
<keyword evidence="1" id="KW-0472">Membrane</keyword>
<dbReference type="EMBL" id="DF968181">
    <property type="protein sequence ID" value="GAP40777.1"/>
    <property type="molecule type" value="Genomic_DNA"/>
</dbReference>
<dbReference type="OrthoDB" id="4944430at2"/>